<dbReference type="PRINTS" id="PR00032">
    <property type="entry name" value="HTHARAC"/>
</dbReference>
<dbReference type="RefSeq" id="WP_329776568.1">
    <property type="nucleotide sequence ID" value="NZ_JAYDYW010000016.1"/>
</dbReference>
<evidence type="ECO:0000256" key="1">
    <source>
        <dbReference type="ARBA" id="ARBA00023015"/>
    </source>
</evidence>
<evidence type="ECO:0000313" key="5">
    <source>
        <dbReference type="EMBL" id="MEE1675783.1"/>
    </source>
</evidence>
<name>A0ABU7G8P5_9ALTE</name>
<dbReference type="PROSITE" id="PS00041">
    <property type="entry name" value="HTH_ARAC_FAMILY_1"/>
    <property type="match status" value="1"/>
</dbReference>
<dbReference type="InterPro" id="IPR009057">
    <property type="entry name" value="Homeodomain-like_sf"/>
</dbReference>
<dbReference type="SUPFAM" id="SSF46689">
    <property type="entry name" value="Homeodomain-like"/>
    <property type="match status" value="2"/>
</dbReference>
<reference evidence="5 6" key="2">
    <citation type="submission" date="2023-12" db="EMBL/GenBank/DDBJ databases">
        <authorList>
            <consortium name="Cladostephus spongiosus"/>
            <person name="Lorente B."/>
            <person name="Cabral C."/>
            <person name="Frias J."/>
            <person name="Faria J."/>
            <person name="Toubarro D."/>
        </authorList>
    </citation>
    <scope>NUCLEOTIDE SEQUENCE [LARGE SCALE GENOMIC DNA]</scope>
    <source>
        <strain evidence="5 6">ZMCS4</strain>
    </source>
</reference>
<keyword evidence="2" id="KW-0238">DNA-binding</keyword>
<dbReference type="EMBL" id="JAYDYW010000016">
    <property type="protein sequence ID" value="MEE1675783.1"/>
    <property type="molecule type" value="Genomic_DNA"/>
</dbReference>
<dbReference type="Pfam" id="PF12833">
    <property type="entry name" value="HTH_18"/>
    <property type="match status" value="1"/>
</dbReference>
<keyword evidence="3" id="KW-0804">Transcription</keyword>
<dbReference type="Gene3D" id="1.10.10.60">
    <property type="entry name" value="Homeodomain-like"/>
    <property type="match status" value="2"/>
</dbReference>
<dbReference type="InterPro" id="IPR050204">
    <property type="entry name" value="AraC_XylS_family_regulators"/>
</dbReference>
<dbReference type="InterPro" id="IPR032783">
    <property type="entry name" value="AraC_lig"/>
</dbReference>
<evidence type="ECO:0000256" key="3">
    <source>
        <dbReference type="ARBA" id="ARBA00023163"/>
    </source>
</evidence>
<dbReference type="InterPro" id="IPR018060">
    <property type="entry name" value="HTH_AraC"/>
</dbReference>
<gene>
    <name evidence="5" type="ORF">SNR37_001110</name>
</gene>
<dbReference type="Proteomes" id="UP001310248">
    <property type="component" value="Unassembled WGS sequence"/>
</dbReference>
<proteinExistence type="predicted"/>
<accession>A0ABU7G8P5</accession>
<reference evidence="6" key="1">
    <citation type="submission" date="2023-07" db="EMBL/GenBank/DDBJ databases">
        <title>Draft genome sequence of Agarivorans aestuarii strain ZMCS4, a CAZymes producing bacteria isolated from the marine brown algae Clodostephus spongiosus.</title>
        <authorList>
            <person name="Lorente B."/>
            <person name="Cabral C."/>
            <person name="Frias J."/>
            <person name="Faria J."/>
            <person name="Toubarro D."/>
        </authorList>
    </citation>
    <scope>NUCLEOTIDE SEQUENCE [LARGE SCALE GENOMIC DNA]</scope>
    <source>
        <strain evidence="6">ZMCS4</strain>
    </source>
</reference>
<keyword evidence="1" id="KW-0805">Transcription regulation</keyword>
<evidence type="ECO:0000256" key="2">
    <source>
        <dbReference type="ARBA" id="ARBA00023125"/>
    </source>
</evidence>
<sequence length="301" mass="32794">MRDPLSEVVSLLAPYAPEIKLAEASGPFQVQRANLDRLFYCLAITGEVLVSVNDAPPIQLNESDFILIPEAQKAAISSIQPTTTSFIDKPQQTGPGRVWIGEKGGDISTRMIIGHCSFECQDKDMLLSLLPSTMVIRGKDQIAAITSLIKEEVLAPKPAGETITDYLLRILLINAFRSAHLTNNLPSLIRGLADKCVAKALRAIHEQPAYPWSGESLAAEAGMSRSAFFSRFKDTVGMAPLSYLLQWRMAKAKSLLKEGKETVISIALEVGYGSSSSFSSAFLRHEGVSPSAFRGQLIENR</sequence>
<dbReference type="InterPro" id="IPR018062">
    <property type="entry name" value="HTH_AraC-typ_CS"/>
</dbReference>
<dbReference type="PROSITE" id="PS01124">
    <property type="entry name" value="HTH_ARAC_FAMILY_2"/>
    <property type="match status" value="1"/>
</dbReference>
<dbReference type="Pfam" id="PF12852">
    <property type="entry name" value="Cupin_6"/>
    <property type="match status" value="1"/>
</dbReference>
<dbReference type="InterPro" id="IPR020449">
    <property type="entry name" value="Tscrpt_reg_AraC-type_HTH"/>
</dbReference>
<feature type="domain" description="HTH araC/xylS-type" evidence="4">
    <location>
        <begin position="198"/>
        <end position="296"/>
    </location>
</feature>
<dbReference type="PANTHER" id="PTHR46796:SF7">
    <property type="entry name" value="ARAC FAMILY TRANSCRIPTIONAL REGULATOR"/>
    <property type="match status" value="1"/>
</dbReference>
<dbReference type="SMART" id="SM00342">
    <property type="entry name" value="HTH_ARAC"/>
    <property type="match status" value="1"/>
</dbReference>
<organism evidence="5 6">
    <name type="scientific">Agarivorans aestuarii</name>
    <dbReference type="NCBI Taxonomy" id="1563703"/>
    <lineage>
        <taxon>Bacteria</taxon>
        <taxon>Pseudomonadati</taxon>
        <taxon>Pseudomonadota</taxon>
        <taxon>Gammaproteobacteria</taxon>
        <taxon>Alteromonadales</taxon>
        <taxon>Alteromonadaceae</taxon>
        <taxon>Agarivorans</taxon>
    </lineage>
</organism>
<evidence type="ECO:0000259" key="4">
    <source>
        <dbReference type="PROSITE" id="PS01124"/>
    </source>
</evidence>
<comment type="caution">
    <text evidence="5">The sequence shown here is derived from an EMBL/GenBank/DDBJ whole genome shotgun (WGS) entry which is preliminary data.</text>
</comment>
<protein>
    <submittedName>
        <fullName evidence="5">AraC family transcriptional regulator</fullName>
    </submittedName>
</protein>
<keyword evidence="6" id="KW-1185">Reference proteome</keyword>
<dbReference type="PANTHER" id="PTHR46796">
    <property type="entry name" value="HTH-TYPE TRANSCRIPTIONAL ACTIVATOR RHAS-RELATED"/>
    <property type="match status" value="1"/>
</dbReference>
<evidence type="ECO:0000313" key="6">
    <source>
        <dbReference type="Proteomes" id="UP001310248"/>
    </source>
</evidence>